<keyword evidence="3" id="KW-0479">Metal-binding</keyword>
<dbReference type="GO" id="GO:0008270">
    <property type="term" value="F:zinc ion binding"/>
    <property type="evidence" value="ECO:0007669"/>
    <property type="project" value="UniProtKB-KW"/>
</dbReference>
<dbReference type="SMART" id="SM00355">
    <property type="entry name" value="ZnF_C2H2"/>
    <property type="match status" value="3"/>
</dbReference>
<dbReference type="PANTHER" id="PTHR16516">
    <property type="entry name" value="AGAP007109-PA"/>
    <property type="match status" value="1"/>
</dbReference>
<evidence type="ECO:0000313" key="7">
    <source>
        <dbReference type="EMBL" id="KAK2189698.1"/>
    </source>
</evidence>
<feature type="domain" description="C2H2-type" evidence="5">
    <location>
        <begin position="459"/>
        <end position="482"/>
    </location>
</feature>
<evidence type="ECO:0000256" key="1">
    <source>
        <dbReference type="ARBA" id="ARBA00004123"/>
    </source>
</evidence>
<keyword evidence="8" id="KW-1185">Reference proteome</keyword>
<keyword evidence="2" id="KW-0539">Nucleus</keyword>
<dbReference type="Proteomes" id="UP001209878">
    <property type="component" value="Unassembled WGS sequence"/>
</dbReference>
<dbReference type="InterPro" id="IPR013087">
    <property type="entry name" value="Znf_C2H2_type"/>
</dbReference>
<comment type="caution">
    <text evidence="7">The sequence shown here is derived from an EMBL/GenBank/DDBJ whole genome shotgun (WGS) entry which is preliminary data.</text>
</comment>
<evidence type="ECO:0000259" key="5">
    <source>
        <dbReference type="PROSITE" id="PS50157"/>
    </source>
</evidence>
<dbReference type="PROSITE" id="PS50157">
    <property type="entry name" value="ZINC_FINGER_C2H2_2"/>
    <property type="match status" value="2"/>
</dbReference>
<evidence type="ECO:0000256" key="4">
    <source>
        <dbReference type="SAM" id="MobiDB-lite"/>
    </source>
</evidence>
<dbReference type="AlphaFoldDB" id="A0AAD9UHG5"/>
<feature type="region of interest" description="Disordered" evidence="4">
    <location>
        <begin position="161"/>
        <end position="188"/>
    </location>
</feature>
<evidence type="ECO:0000256" key="3">
    <source>
        <dbReference type="PROSITE-ProRule" id="PRU00042"/>
    </source>
</evidence>
<evidence type="ECO:0000256" key="2">
    <source>
        <dbReference type="ARBA" id="ARBA00023242"/>
    </source>
</evidence>
<dbReference type="SUPFAM" id="SSF57667">
    <property type="entry name" value="beta-beta-alpha zinc fingers"/>
    <property type="match status" value="1"/>
</dbReference>
<evidence type="ECO:0000259" key="6">
    <source>
        <dbReference type="PROSITE" id="PS50280"/>
    </source>
</evidence>
<evidence type="ECO:0008006" key="9">
    <source>
        <dbReference type="Google" id="ProtNLM"/>
    </source>
</evidence>
<dbReference type="PANTHER" id="PTHR16516:SF4">
    <property type="entry name" value="C2H2-TYPE DOMAIN-CONTAINING PROTEIN"/>
    <property type="match status" value="1"/>
</dbReference>
<dbReference type="EMBL" id="JAODUO010000099">
    <property type="protein sequence ID" value="KAK2189698.1"/>
    <property type="molecule type" value="Genomic_DNA"/>
</dbReference>
<dbReference type="PROSITE" id="PS50280">
    <property type="entry name" value="SET"/>
    <property type="match status" value="1"/>
</dbReference>
<dbReference type="InterPro" id="IPR001214">
    <property type="entry name" value="SET_dom"/>
</dbReference>
<gene>
    <name evidence="7" type="ORF">NP493_99g02005</name>
</gene>
<dbReference type="Pfam" id="PF21549">
    <property type="entry name" value="PRDM2_PR"/>
    <property type="match status" value="1"/>
</dbReference>
<feature type="domain" description="C2H2-type" evidence="5">
    <location>
        <begin position="422"/>
        <end position="449"/>
    </location>
</feature>
<sequence length="482" mass="54659">MGVITTGDIAEGTSFGPIPRSLTLVDLTLLIGHMTCDSRPDVHTVKLDVNKYSCGSALGEWLPYVRAARYDNERNVQLSLDGGHMYYRVTRAIDSGRELFVWYSVEYARSLALPPILPDYIIDASTYQCPNCHQTFRYPNCVRAHMRFKCAFKTLVNNSNTNNNNDCDDSDQYTTGSSVSYKRGLGDDIAPESKRGRFYSVNNSTRVGRVPTDLYLNESNEENSFRRVDSQSGNRTEIVSAFRKVKKQQQSDEFRLPPPGAAERDRTELKNELADVERCRQEVRVAHALYARHVNAHLLPSLRHDYDTNVLNYVNASKSMAEIQRGSLSSPMKVTFVRDDIPEIYSLQERYSGPKAPLPCVSKPLALIRTVAPLKSTPRVPDKAGLTLPPYKARNPVVEAMLHAPYRPVVASNMASVSMLQNWCAKCNATFRMTSDLVYHMRSHHHREIDHSRNKDGKLQCDVCGETFRERHHLSRHMTSHM</sequence>
<keyword evidence="3" id="KW-0862">Zinc</keyword>
<reference evidence="7" key="1">
    <citation type="journal article" date="2023" name="Mol. Biol. Evol.">
        <title>Third-Generation Sequencing Reveals the Adaptive Role of the Epigenome in Three Deep-Sea Polychaetes.</title>
        <authorList>
            <person name="Perez M."/>
            <person name="Aroh O."/>
            <person name="Sun Y."/>
            <person name="Lan Y."/>
            <person name="Juniper S.K."/>
            <person name="Young C.R."/>
            <person name="Angers B."/>
            <person name="Qian P.Y."/>
        </authorList>
    </citation>
    <scope>NUCLEOTIDE SEQUENCE</scope>
    <source>
        <strain evidence="7">R07B-5</strain>
    </source>
</reference>
<accession>A0AAD9UHG5</accession>
<evidence type="ECO:0000313" key="8">
    <source>
        <dbReference type="Proteomes" id="UP001209878"/>
    </source>
</evidence>
<protein>
    <recommendedName>
        <fullName evidence="9">PR domain zinc finger protein 8</fullName>
    </recommendedName>
</protein>
<name>A0AAD9UHG5_RIDPI</name>
<keyword evidence="3" id="KW-0863">Zinc-finger</keyword>
<organism evidence="7 8">
    <name type="scientific">Ridgeia piscesae</name>
    <name type="common">Tubeworm</name>
    <dbReference type="NCBI Taxonomy" id="27915"/>
    <lineage>
        <taxon>Eukaryota</taxon>
        <taxon>Metazoa</taxon>
        <taxon>Spiralia</taxon>
        <taxon>Lophotrochozoa</taxon>
        <taxon>Annelida</taxon>
        <taxon>Polychaeta</taxon>
        <taxon>Sedentaria</taxon>
        <taxon>Canalipalpata</taxon>
        <taxon>Sabellida</taxon>
        <taxon>Siboglinidae</taxon>
        <taxon>Ridgeia</taxon>
    </lineage>
</organism>
<dbReference type="Gene3D" id="3.30.160.60">
    <property type="entry name" value="Classic Zinc Finger"/>
    <property type="match status" value="1"/>
</dbReference>
<dbReference type="PROSITE" id="PS00028">
    <property type="entry name" value="ZINC_FINGER_C2H2_1"/>
    <property type="match status" value="2"/>
</dbReference>
<dbReference type="InterPro" id="IPR046341">
    <property type="entry name" value="SET_dom_sf"/>
</dbReference>
<dbReference type="GO" id="GO:0005634">
    <property type="term" value="C:nucleus"/>
    <property type="evidence" value="ECO:0007669"/>
    <property type="project" value="UniProtKB-SubCell"/>
</dbReference>
<dbReference type="SUPFAM" id="SSF82199">
    <property type="entry name" value="SET domain"/>
    <property type="match status" value="1"/>
</dbReference>
<dbReference type="InterPro" id="IPR052296">
    <property type="entry name" value="TR-Histone_Methyltrans"/>
</dbReference>
<dbReference type="InterPro" id="IPR036236">
    <property type="entry name" value="Znf_C2H2_sf"/>
</dbReference>
<proteinExistence type="predicted"/>
<dbReference type="Gene3D" id="2.170.270.10">
    <property type="entry name" value="SET domain"/>
    <property type="match status" value="1"/>
</dbReference>
<dbReference type="GO" id="GO:0006355">
    <property type="term" value="P:regulation of DNA-templated transcription"/>
    <property type="evidence" value="ECO:0007669"/>
    <property type="project" value="TreeGrafter"/>
</dbReference>
<feature type="domain" description="SET" evidence="6">
    <location>
        <begin position="1"/>
        <end position="104"/>
    </location>
</feature>
<comment type="subcellular location">
    <subcellularLocation>
        <location evidence="1">Nucleus</location>
    </subcellularLocation>
</comment>
<dbReference type="Pfam" id="PF00096">
    <property type="entry name" value="zf-C2H2"/>
    <property type="match status" value="2"/>
</dbReference>